<sequence>MVNRQFVPLDVPWQNNCSFGVIDTTTGAMAKLPGNGEIRGVLLTVDGKVLVRRASGISVLDSSFTPLVEAAEPAEFDGLHVLAYQV</sequence>
<evidence type="ECO:0000313" key="1">
    <source>
        <dbReference type="EMBL" id="ABV99185.1"/>
    </source>
</evidence>
<dbReference type="eggNOG" id="COG0823">
    <property type="taxonomic scope" value="Bacteria"/>
</dbReference>
<organism evidence="1">
    <name type="scientific">Salinispora arenicola (strain CNS-205)</name>
    <dbReference type="NCBI Taxonomy" id="391037"/>
    <lineage>
        <taxon>Bacteria</taxon>
        <taxon>Bacillati</taxon>
        <taxon>Actinomycetota</taxon>
        <taxon>Actinomycetes</taxon>
        <taxon>Micromonosporales</taxon>
        <taxon>Micromonosporaceae</taxon>
        <taxon>Salinispora</taxon>
    </lineage>
</organism>
<reference evidence="1" key="1">
    <citation type="submission" date="2007-10" db="EMBL/GenBank/DDBJ databases">
        <title>Complete sequence of Salinispora arenicola CNS-205.</title>
        <authorList>
            <consortium name="US DOE Joint Genome Institute"/>
            <person name="Copeland A."/>
            <person name="Lucas S."/>
            <person name="Lapidus A."/>
            <person name="Barry K."/>
            <person name="Glavina del Rio T."/>
            <person name="Dalin E."/>
            <person name="Tice H."/>
            <person name="Pitluck S."/>
            <person name="Foster B."/>
            <person name="Schmutz J."/>
            <person name="Larimer F."/>
            <person name="Land M."/>
            <person name="Hauser L."/>
            <person name="Kyrpides N."/>
            <person name="Ivanova N."/>
            <person name="Jensen P.R."/>
            <person name="Moore B.S."/>
            <person name="Penn K."/>
            <person name="Jenkins C."/>
            <person name="Udwary D."/>
            <person name="Xiang L."/>
            <person name="Gontang E."/>
            <person name="Richardson P."/>
        </authorList>
    </citation>
    <scope>NUCLEOTIDE SEQUENCE [LARGE SCALE GENOMIC DNA]</scope>
    <source>
        <strain evidence="1">CNS-205</strain>
    </source>
</reference>
<dbReference type="HOGENOM" id="CLU_2496035_0_0_11"/>
<dbReference type="KEGG" id="saq:Sare_3383"/>
<dbReference type="EMBL" id="CP000850">
    <property type="protein sequence ID" value="ABV99185.1"/>
    <property type="molecule type" value="Genomic_DNA"/>
</dbReference>
<dbReference type="AlphaFoldDB" id="A8LX25"/>
<dbReference type="STRING" id="391037.Sare_3383"/>
<name>A8LX25_SALAI</name>
<gene>
    <name evidence="1" type="ordered locus">Sare_3383</name>
</gene>
<proteinExistence type="predicted"/>
<protein>
    <submittedName>
        <fullName evidence="1">Uncharacterized protein</fullName>
    </submittedName>
</protein>
<accession>A8LX25</accession>